<evidence type="ECO:0000259" key="6">
    <source>
        <dbReference type="SMART" id="SM00983"/>
    </source>
</evidence>
<dbReference type="Proteomes" id="UP000198553">
    <property type="component" value="Unassembled WGS sequence"/>
</dbReference>
<keyword evidence="1" id="KW-0808">Transferase</keyword>
<dbReference type="Pfam" id="PF04263">
    <property type="entry name" value="TPK_catalytic"/>
    <property type="match status" value="1"/>
</dbReference>
<dbReference type="EMBL" id="FOBW01000003">
    <property type="protein sequence ID" value="SEM46802.1"/>
    <property type="molecule type" value="Genomic_DNA"/>
</dbReference>
<keyword evidence="4" id="KW-0067">ATP-binding</keyword>
<keyword evidence="2" id="KW-0547">Nucleotide-binding</keyword>
<dbReference type="InterPro" id="IPR036371">
    <property type="entry name" value="TPK_B1-bd_sf"/>
</dbReference>
<evidence type="ECO:0000313" key="7">
    <source>
        <dbReference type="EMBL" id="SEM46802.1"/>
    </source>
</evidence>
<evidence type="ECO:0000313" key="8">
    <source>
        <dbReference type="Proteomes" id="UP000198553"/>
    </source>
</evidence>
<reference evidence="8" key="1">
    <citation type="submission" date="2016-10" db="EMBL/GenBank/DDBJ databases">
        <authorList>
            <person name="Varghese N."/>
            <person name="Submissions S."/>
        </authorList>
    </citation>
    <scope>NUCLEOTIDE SEQUENCE [LARGE SCALE GENOMIC DNA]</scope>
    <source>
        <strain evidence="8">B48,IBRC-M 10115,DSM 25386,CECT 8001</strain>
    </source>
</reference>
<dbReference type="AlphaFoldDB" id="A0A1H7YKN4"/>
<dbReference type="InterPro" id="IPR006282">
    <property type="entry name" value="Thi_PPkinase"/>
</dbReference>
<keyword evidence="8" id="KW-1185">Reference proteome</keyword>
<proteinExistence type="predicted"/>
<evidence type="ECO:0000256" key="5">
    <source>
        <dbReference type="NCBIfam" id="TIGR01378"/>
    </source>
</evidence>
<name>A0A1H7YKN4_9BACI</name>
<dbReference type="Gene3D" id="3.40.50.10240">
    <property type="entry name" value="Thiamin pyrophosphokinase, catalytic domain"/>
    <property type="match status" value="1"/>
</dbReference>
<dbReference type="InterPro" id="IPR053149">
    <property type="entry name" value="TPK"/>
</dbReference>
<dbReference type="InterPro" id="IPR007371">
    <property type="entry name" value="TPK_catalytic"/>
</dbReference>
<dbReference type="Pfam" id="PF04265">
    <property type="entry name" value="TPK_B1_binding"/>
    <property type="match status" value="1"/>
</dbReference>
<dbReference type="STRING" id="930146.SAMN05192533_10344"/>
<dbReference type="PANTHER" id="PTHR41299:SF1">
    <property type="entry name" value="THIAMINE PYROPHOSPHOKINASE"/>
    <property type="match status" value="1"/>
</dbReference>
<dbReference type="InterPro" id="IPR036759">
    <property type="entry name" value="TPK_catalytic_sf"/>
</dbReference>
<accession>A0A1H7YKN4</accession>
<evidence type="ECO:0000256" key="3">
    <source>
        <dbReference type="ARBA" id="ARBA00022777"/>
    </source>
</evidence>
<dbReference type="CDD" id="cd07995">
    <property type="entry name" value="TPK"/>
    <property type="match status" value="1"/>
</dbReference>
<dbReference type="RefSeq" id="WP_090741934.1">
    <property type="nucleotide sequence ID" value="NZ_FOBW01000003.1"/>
</dbReference>
<evidence type="ECO:0000256" key="1">
    <source>
        <dbReference type="ARBA" id="ARBA00022679"/>
    </source>
</evidence>
<dbReference type="GO" id="GO:0009229">
    <property type="term" value="P:thiamine diphosphate biosynthetic process"/>
    <property type="evidence" value="ECO:0007669"/>
    <property type="project" value="InterPro"/>
</dbReference>
<dbReference type="GO" id="GO:0016301">
    <property type="term" value="F:kinase activity"/>
    <property type="evidence" value="ECO:0007669"/>
    <property type="project" value="UniProtKB-KW"/>
</dbReference>
<evidence type="ECO:0000256" key="4">
    <source>
        <dbReference type="ARBA" id="ARBA00022840"/>
    </source>
</evidence>
<gene>
    <name evidence="7" type="ORF">SAMN05192533_10344</name>
</gene>
<feature type="domain" description="Thiamin pyrophosphokinase thiamin-binding" evidence="6">
    <location>
        <begin position="143"/>
        <end position="209"/>
    </location>
</feature>
<dbReference type="PANTHER" id="PTHR41299">
    <property type="entry name" value="THIAMINE PYROPHOSPHOKINASE"/>
    <property type="match status" value="1"/>
</dbReference>
<organism evidence="7 8">
    <name type="scientific">Mesobacillus persicus</name>
    <dbReference type="NCBI Taxonomy" id="930146"/>
    <lineage>
        <taxon>Bacteria</taxon>
        <taxon>Bacillati</taxon>
        <taxon>Bacillota</taxon>
        <taxon>Bacilli</taxon>
        <taxon>Bacillales</taxon>
        <taxon>Bacillaceae</taxon>
        <taxon>Mesobacillus</taxon>
    </lineage>
</organism>
<dbReference type="OrthoDB" id="9804377at2"/>
<dbReference type="InterPro" id="IPR007373">
    <property type="entry name" value="Thiamin_PyroPKinase_B1-bd"/>
</dbReference>
<dbReference type="GO" id="GO:0006772">
    <property type="term" value="P:thiamine metabolic process"/>
    <property type="evidence" value="ECO:0007669"/>
    <property type="project" value="UniProtKB-UniRule"/>
</dbReference>
<sequence length="215" mass="23970">MIINILGGGPANYHPDLKEFDSGDSWWLGVDKGVFTLLATGIKPDYAFGDFDSVTDEEWMRIKREVSNLHTFKPEKDETDMELALDWALTKGPEKIRIFGGTGGRLDHFLGNVQILLKAELNGLSTQIEMIDRQNQLFVKGPGSHTVEKMANLKYISFVPVTPLVKGLTLEQFKYPLNNCHISLGSTLCISNELVSDFGTFSFTEGIVLVIRSND</sequence>
<dbReference type="GO" id="GO:0030975">
    <property type="term" value="F:thiamine binding"/>
    <property type="evidence" value="ECO:0007669"/>
    <property type="project" value="InterPro"/>
</dbReference>
<keyword evidence="3 7" id="KW-0418">Kinase</keyword>
<dbReference type="GO" id="GO:0004788">
    <property type="term" value="F:thiamine diphosphokinase activity"/>
    <property type="evidence" value="ECO:0007669"/>
    <property type="project" value="UniProtKB-UniRule"/>
</dbReference>
<evidence type="ECO:0000256" key="2">
    <source>
        <dbReference type="ARBA" id="ARBA00022741"/>
    </source>
</evidence>
<dbReference type="EC" id="2.7.6.2" evidence="5"/>
<dbReference type="NCBIfam" id="TIGR01378">
    <property type="entry name" value="thi_PPkinase"/>
    <property type="match status" value="1"/>
</dbReference>
<dbReference type="SMART" id="SM00983">
    <property type="entry name" value="TPK_B1_binding"/>
    <property type="match status" value="1"/>
</dbReference>
<dbReference type="GO" id="GO:0005524">
    <property type="term" value="F:ATP binding"/>
    <property type="evidence" value="ECO:0007669"/>
    <property type="project" value="UniProtKB-KW"/>
</dbReference>
<dbReference type="SUPFAM" id="SSF63862">
    <property type="entry name" value="Thiamin pyrophosphokinase, substrate-binding domain"/>
    <property type="match status" value="1"/>
</dbReference>
<dbReference type="SUPFAM" id="SSF63999">
    <property type="entry name" value="Thiamin pyrophosphokinase, catalytic domain"/>
    <property type="match status" value="1"/>
</dbReference>
<protein>
    <recommendedName>
        <fullName evidence="5">Thiamine diphosphokinase</fullName>
        <ecNumber evidence="5">2.7.6.2</ecNumber>
    </recommendedName>
</protein>